<evidence type="ECO:0000256" key="26">
    <source>
        <dbReference type="SAM" id="MobiDB-lite"/>
    </source>
</evidence>
<evidence type="ECO:0000256" key="25">
    <source>
        <dbReference type="RuleBase" id="RU291113"/>
    </source>
</evidence>
<dbReference type="PROSITE" id="PS50103">
    <property type="entry name" value="ZF_C3H1"/>
    <property type="match status" value="1"/>
</dbReference>
<dbReference type="AlphaFoldDB" id="A0A1W5DA36"/>
<evidence type="ECO:0000256" key="12">
    <source>
        <dbReference type="ARBA" id="ARBA00022737"/>
    </source>
</evidence>
<comment type="catalytic activity">
    <reaction evidence="20">
        <text>5,6-dihydrouridine(47) in tRNA + NAD(+) = uridine(47) in tRNA + NADH + H(+)</text>
        <dbReference type="Rhea" id="RHEA:53364"/>
        <dbReference type="Rhea" id="RHEA-COMP:13539"/>
        <dbReference type="Rhea" id="RHEA-COMP:13540"/>
        <dbReference type="ChEBI" id="CHEBI:15378"/>
        <dbReference type="ChEBI" id="CHEBI:57540"/>
        <dbReference type="ChEBI" id="CHEBI:57945"/>
        <dbReference type="ChEBI" id="CHEBI:65315"/>
        <dbReference type="ChEBI" id="CHEBI:74443"/>
        <dbReference type="EC" id="1.3.1.89"/>
    </reaction>
    <physiologicalReaction direction="right-to-left" evidence="20">
        <dbReference type="Rhea" id="RHEA:53366"/>
    </physiologicalReaction>
</comment>
<evidence type="ECO:0000256" key="10">
    <source>
        <dbReference type="ARBA" id="ARBA00022694"/>
    </source>
</evidence>
<reference evidence="29" key="1">
    <citation type="submission" date="2017-03" db="EMBL/GenBank/DDBJ databases">
        <authorList>
            <person name="Sharma R."/>
            <person name="Thines M."/>
        </authorList>
    </citation>
    <scope>NUCLEOTIDE SEQUENCE [LARGE SCALE GENOMIC DNA]</scope>
</reference>
<evidence type="ECO:0000313" key="28">
    <source>
        <dbReference type="EMBL" id="SLM40017.1"/>
    </source>
</evidence>
<evidence type="ECO:0000256" key="19">
    <source>
        <dbReference type="ARBA" id="ARBA00045934"/>
    </source>
</evidence>
<dbReference type="PROSITE" id="PS01136">
    <property type="entry name" value="UPF0034"/>
    <property type="match status" value="1"/>
</dbReference>
<evidence type="ECO:0000256" key="2">
    <source>
        <dbReference type="ARBA" id="ARBA00004123"/>
    </source>
</evidence>
<keyword evidence="17 25" id="KW-0520">NAD</keyword>
<dbReference type="Proteomes" id="UP000192927">
    <property type="component" value="Unassembled WGS sequence"/>
</dbReference>
<evidence type="ECO:0000256" key="20">
    <source>
        <dbReference type="ARBA" id="ARBA00048266"/>
    </source>
</evidence>
<evidence type="ECO:0000256" key="8">
    <source>
        <dbReference type="ARBA" id="ARBA00022643"/>
    </source>
</evidence>
<dbReference type="GO" id="GO:0005634">
    <property type="term" value="C:nucleus"/>
    <property type="evidence" value="ECO:0007669"/>
    <property type="project" value="UniProtKB-SubCell"/>
</dbReference>
<evidence type="ECO:0000256" key="9">
    <source>
        <dbReference type="ARBA" id="ARBA00022664"/>
    </source>
</evidence>
<protein>
    <recommendedName>
        <fullName evidence="5 25">tRNA-dihydrouridine(47) synthase [NAD(P)(+)]</fullName>
        <ecNumber evidence="4 25">1.3.1.89</ecNumber>
    </recommendedName>
    <alternativeName>
        <fullName evidence="25">tRNA-dihydrouridine synthase 3</fullName>
    </alternativeName>
</protein>
<feature type="zinc finger region" description="C3H1-type" evidence="24">
    <location>
        <begin position="165"/>
        <end position="198"/>
    </location>
</feature>
<evidence type="ECO:0000256" key="15">
    <source>
        <dbReference type="ARBA" id="ARBA00022857"/>
    </source>
</evidence>
<proteinExistence type="inferred from homology"/>
<organism evidence="28 29">
    <name type="scientific">Lasallia pustulata</name>
    <dbReference type="NCBI Taxonomy" id="136370"/>
    <lineage>
        <taxon>Eukaryota</taxon>
        <taxon>Fungi</taxon>
        <taxon>Dikarya</taxon>
        <taxon>Ascomycota</taxon>
        <taxon>Pezizomycotina</taxon>
        <taxon>Lecanoromycetes</taxon>
        <taxon>OSLEUM clade</taxon>
        <taxon>Umbilicariomycetidae</taxon>
        <taxon>Umbilicariales</taxon>
        <taxon>Umbilicariaceae</taxon>
        <taxon>Lasallia</taxon>
    </lineage>
</organism>
<evidence type="ECO:0000256" key="16">
    <source>
        <dbReference type="ARBA" id="ARBA00023002"/>
    </source>
</evidence>
<feature type="compositionally biased region" description="Basic and acidic residues" evidence="26">
    <location>
        <begin position="71"/>
        <end position="87"/>
    </location>
</feature>
<dbReference type="FunFam" id="3.20.20.70:FF:000145">
    <property type="entry name" value="tRNA-dihydrouridine(47) synthase [NAD(P)(+)]"/>
    <property type="match status" value="1"/>
</dbReference>
<evidence type="ECO:0000256" key="5">
    <source>
        <dbReference type="ARBA" id="ARBA00022143"/>
    </source>
</evidence>
<feature type="domain" description="C3H1-type" evidence="27">
    <location>
        <begin position="165"/>
        <end position="198"/>
    </location>
</feature>
<dbReference type="EC" id="1.3.1.89" evidence="4 25"/>
<comment type="cofactor">
    <cofactor evidence="1 25">
        <name>FMN</name>
        <dbReference type="ChEBI" id="CHEBI:58210"/>
    </cofactor>
</comment>
<sequence>MTGSSGEAEAMPPNPLDPQESLKPTPAAVGAEIPHPAQPLYAEDSATTKAEKGERHGLMKCDGSDGGVEESPAKRIKLEAEGHEGRVGTHGPTPSERQKGVAPIKAEFLVYPPGSKQDRSGTVIDDDAAEASHHADQGTPSDPRPAKRKDKSRGQNTNRQFGSWKDDKGLCQSRSTQTEFSPEQCRFGDKCKFEHDLRKYLKDYKRGDLTTFGGVCPIWELKGKCDAGWKCRFVGSHMQERDTEDGKKELLLVEKDQSGNLLSVSERSSRETDTVNLATTQQKLDLAKRRTQTPKADAYTDWLEKNSKELEKKLHSGQQNGAPAEGGVKIDDTDSAVKETAVEENRALYTEPPFLPSEKRRIYFGPETPVLAPLTTQGNLPFRRLCVSLGAQLTYSEMAMGMSLIQGQKSEWALMRAHASETTPPAYRPQSSAVENYDNAKDFKFGAQIAANKPWIALKTTEILTSTCPRLRVVDLNCGCPIDLVYRQGAGSALLDSPSKLEKILRGMNAVSGHVPITVKIRMGTKTERPTALKLVDRLVHGGHETLEAGNAPSGVAAITLHGRSRQQRYTKDADWEYIAECAALIRDFNRRGDDLADTVREADARSQPSAGKVFFVGNGDCYSHADYAAHLSSAGVHSVMLARGALIKPWLFEEIASGQYLDKSATERLALVEQYVRFGLETWGSDEMGVGTTRRFLLEWLSFAYRYVPVGLLEVLPPGLQDRPPAWRGRNELETLLGSGDFRDWIKISEMFLGPAHKDFRFAPKHKSNSYEIEAEG</sequence>
<feature type="compositionally biased region" description="Basic and acidic residues" evidence="26">
    <location>
        <begin position="49"/>
        <end position="63"/>
    </location>
</feature>
<evidence type="ECO:0000256" key="24">
    <source>
        <dbReference type="PROSITE-ProRule" id="PRU00723"/>
    </source>
</evidence>
<keyword evidence="11 24" id="KW-0479">Metal-binding</keyword>
<dbReference type="GO" id="GO:0106414">
    <property type="term" value="F:mRNA dihydrouridine synthase activity"/>
    <property type="evidence" value="ECO:0007669"/>
    <property type="project" value="RHEA"/>
</dbReference>
<dbReference type="Gene3D" id="3.20.20.70">
    <property type="entry name" value="Aldolase class I"/>
    <property type="match status" value="1"/>
</dbReference>
<dbReference type="PANTHER" id="PTHR45846:SF1">
    <property type="entry name" value="TRNA-DIHYDROURIDINE(47) SYNTHASE [NAD(P)(+)]-LIKE"/>
    <property type="match status" value="1"/>
</dbReference>
<dbReference type="GO" id="GO:0102265">
    <property type="term" value="F:tRNA-dihydrouridine47 synthase activity"/>
    <property type="evidence" value="ECO:0007669"/>
    <property type="project" value="UniProtKB-EC"/>
</dbReference>
<comment type="catalytic activity">
    <reaction evidence="22">
        <text>a 5,6-dihydrouridine in mRNA + NADP(+) = a uridine in mRNA + NADPH + H(+)</text>
        <dbReference type="Rhea" id="RHEA:69855"/>
        <dbReference type="Rhea" id="RHEA-COMP:14658"/>
        <dbReference type="Rhea" id="RHEA-COMP:17789"/>
        <dbReference type="ChEBI" id="CHEBI:15378"/>
        <dbReference type="ChEBI" id="CHEBI:57783"/>
        <dbReference type="ChEBI" id="CHEBI:58349"/>
        <dbReference type="ChEBI" id="CHEBI:65315"/>
        <dbReference type="ChEBI" id="CHEBI:74443"/>
    </reaction>
    <physiologicalReaction direction="right-to-left" evidence="22">
        <dbReference type="Rhea" id="RHEA:69857"/>
    </physiologicalReaction>
</comment>
<evidence type="ECO:0000256" key="6">
    <source>
        <dbReference type="ARBA" id="ARBA00022490"/>
    </source>
</evidence>
<evidence type="ECO:0000256" key="11">
    <source>
        <dbReference type="ARBA" id="ARBA00022723"/>
    </source>
</evidence>
<comment type="subcellular location">
    <subcellularLocation>
        <location evidence="3">Cytoplasm</location>
    </subcellularLocation>
    <subcellularLocation>
        <location evidence="2">Nucleus</location>
    </subcellularLocation>
</comment>
<evidence type="ECO:0000256" key="17">
    <source>
        <dbReference type="ARBA" id="ARBA00023027"/>
    </source>
</evidence>
<evidence type="ECO:0000256" key="7">
    <source>
        <dbReference type="ARBA" id="ARBA00022630"/>
    </source>
</evidence>
<evidence type="ECO:0000256" key="1">
    <source>
        <dbReference type="ARBA" id="ARBA00001917"/>
    </source>
</evidence>
<evidence type="ECO:0000256" key="23">
    <source>
        <dbReference type="ARBA" id="ARBA00049513"/>
    </source>
</evidence>
<evidence type="ECO:0000256" key="13">
    <source>
        <dbReference type="ARBA" id="ARBA00022771"/>
    </source>
</evidence>
<dbReference type="GO" id="GO:0003723">
    <property type="term" value="F:RNA binding"/>
    <property type="evidence" value="ECO:0007669"/>
    <property type="project" value="TreeGrafter"/>
</dbReference>
<dbReference type="InterPro" id="IPR000571">
    <property type="entry name" value="Znf_CCCH"/>
</dbReference>
<evidence type="ECO:0000256" key="4">
    <source>
        <dbReference type="ARBA" id="ARBA00012376"/>
    </source>
</evidence>
<evidence type="ECO:0000256" key="21">
    <source>
        <dbReference type="ARBA" id="ARBA00048342"/>
    </source>
</evidence>
<comment type="function">
    <text evidence="19">Catalyzes the synthesis of dihydrouridine, a modified base found in the D-loop of most tRNAs. Specifically modifies U47 in cytoplasmic tRNAs. Catalyzes the synthesis of dihydrouridine in some mRNAs, thereby affecting their translation.</text>
</comment>
<keyword evidence="8 25" id="KW-0288">FMN</keyword>
<comment type="similarity">
    <text evidence="25">Belongs to the dus family. Dus3 subfamily.</text>
</comment>
<dbReference type="InterPro" id="IPR018517">
    <property type="entry name" value="tRNA_hU_synthase_CS"/>
</dbReference>
<name>A0A1W5DA36_9LECA</name>
<dbReference type="Pfam" id="PF01207">
    <property type="entry name" value="Dus"/>
    <property type="match status" value="2"/>
</dbReference>
<dbReference type="Pfam" id="PF25585">
    <property type="entry name" value="zf-CCCH_DUS3L"/>
    <property type="match status" value="2"/>
</dbReference>
<keyword evidence="15 25" id="KW-0521">NADP</keyword>
<accession>A0A1W5DA36</accession>
<dbReference type="GO" id="GO:0006397">
    <property type="term" value="P:mRNA processing"/>
    <property type="evidence" value="ECO:0007669"/>
    <property type="project" value="UniProtKB-KW"/>
</dbReference>
<dbReference type="SUPFAM" id="SSF51395">
    <property type="entry name" value="FMN-linked oxidoreductases"/>
    <property type="match status" value="1"/>
</dbReference>
<dbReference type="GO" id="GO:0005737">
    <property type="term" value="C:cytoplasm"/>
    <property type="evidence" value="ECO:0007669"/>
    <property type="project" value="UniProtKB-SubCell"/>
</dbReference>
<keyword evidence="14 24" id="KW-0862">Zinc</keyword>
<keyword evidence="12" id="KW-0677">Repeat</keyword>
<keyword evidence="9" id="KW-0507">mRNA processing</keyword>
<comment type="catalytic activity">
    <reaction evidence="23">
        <text>5,6-dihydrouridine(47) in tRNA + NADP(+) = uridine(47) in tRNA + NADPH + H(+)</text>
        <dbReference type="Rhea" id="RHEA:53360"/>
        <dbReference type="Rhea" id="RHEA-COMP:13539"/>
        <dbReference type="Rhea" id="RHEA-COMP:13540"/>
        <dbReference type="ChEBI" id="CHEBI:15378"/>
        <dbReference type="ChEBI" id="CHEBI:57783"/>
        <dbReference type="ChEBI" id="CHEBI:58349"/>
        <dbReference type="ChEBI" id="CHEBI:65315"/>
        <dbReference type="ChEBI" id="CHEBI:74443"/>
        <dbReference type="EC" id="1.3.1.89"/>
    </reaction>
    <physiologicalReaction direction="right-to-left" evidence="23">
        <dbReference type="Rhea" id="RHEA:53362"/>
    </physiologicalReaction>
</comment>
<keyword evidence="7 25" id="KW-0285">Flavoprotein</keyword>
<keyword evidence="29" id="KW-1185">Reference proteome</keyword>
<keyword evidence="16 25" id="KW-0560">Oxidoreductase</keyword>
<dbReference type="EMBL" id="FWEW01003615">
    <property type="protein sequence ID" value="SLM40017.1"/>
    <property type="molecule type" value="Genomic_DNA"/>
</dbReference>
<dbReference type="InterPro" id="IPR035587">
    <property type="entry name" value="DUS-like_FMN-bd"/>
</dbReference>
<evidence type="ECO:0000259" key="27">
    <source>
        <dbReference type="PROSITE" id="PS50103"/>
    </source>
</evidence>
<evidence type="ECO:0000256" key="22">
    <source>
        <dbReference type="ARBA" id="ARBA00049447"/>
    </source>
</evidence>
<evidence type="ECO:0000256" key="18">
    <source>
        <dbReference type="ARBA" id="ARBA00023242"/>
    </source>
</evidence>
<dbReference type="CDD" id="cd02801">
    <property type="entry name" value="DUS_like_FMN"/>
    <property type="match status" value="1"/>
</dbReference>
<comment type="catalytic activity">
    <reaction evidence="21">
        <text>a 5,6-dihydrouridine in mRNA + NAD(+) = a uridine in mRNA + NADH + H(+)</text>
        <dbReference type="Rhea" id="RHEA:69851"/>
        <dbReference type="Rhea" id="RHEA-COMP:14658"/>
        <dbReference type="Rhea" id="RHEA-COMP:17789"/>
        <dbReference type="ChEBI" id="CHEBI:15378"/>
        <dbReference type="ChEBI" id="CHEBI:57540"/>
        <dbReference type="ChEBI" id="CHEBI:57945"/>
        <dbReference type="ChEBI" id="CHEBI:65315"/>
        <dbReference type="ChEBI" id="CHEBI:74443"/>
    </reaction>
    <physiologicalReaction direction="right-to-left" evidence="21">
        <dbReference type="Rhea" id="RHEA:69853"/>
    </physiologicalReaction>
</comment>
<evidence type="ECO:0000256" key="3">
    <source>
        <dbReference type="ARBA" id="ARBA00004496"/>
    </source>
</evidence>
<keyword evidence="18" id="KW-0539">Nucleus</keyword>
<dbReference type="InterPro" id="IPR013785">
    <property type="entry name" value="Aldolase_TIM"/>
</dbReference>
<evidence type="ECO:0000256" key="14">
    <source>
        <dbReference type="ARBA" id="ARBA00022833"/>
    </source>
</evidence>
<keyword evidence="13 24" id="KW-0863">Zinc-finger</keyword>
<keyword evidence="10 25" id="KW-0819">tRNA processing</keyword>
<dbReference type="PANTHER" id="PTHR45846">
    <property type="entry name" value="TRNA-DIHYDROURIDINE(47) SYNTHASE [NAD(P)(+)]-LIKE"/>
    <property type="match status" value="1"/>
</dbReference>
<dbReference type="GO" id="GO:0008270">
    <property type="term" value="F:zinc ion binding"/>
    <property type="evidence" value="ECO:0007669"/>
    <property type="project" value="UniProtKB-KW"/>
</dbReference>
<dbReference type="Gene3D" id="4.10.1000.10">
    <property type="entry name" value="Zinc finger, CCCH-type"/>
    <property type="match status" value="1"/>
</dbReference>
<feature type="region of interest" description="Disordered" evidence="26">
    <location>
        <begin position="1"/>
        <end position="170"/>
    </location>
</feature>
<dbReference type="GO" id="GO:0050660">
    <property type="term" value="F:flavin adenine dinucleotide binding"/>
    <property type="evidence" value="ECO:0007669"/>
    <property type="project" value="UniProtKB-UniRule"/>
</dbReference>
<evidence type="ECO:0000313" key="29">
    <source>
        <dbReference type="Proteomes" id="UP000192927"/>
    </source>
</evidence>
<keyword evidence="6" id="KW-0963">Cytoplasm</keyword>